<comment type="caution">
    <text evidence="2">The sequence shown here is derived from an EMBL/GenBank/DDBJ whole genome shotgun (WGS) entry which is preliminary data.</text>
</comment>
<dbReference type="Proteomes" id="UP000283341">
    <property type="component" value="Unassembled WGS sequence"/>
</dbReference>
<evidence type="ECO:0000256" key="1">
    <source>
        <dbReference type="SAM" id="SignalP"/>
    </source>
</evidence>
<feature type="chain" id="PRO_5019199902" evidence="1">
    <location>
        <begin position="26"/>
        <end position="306"/>
    </location>
</feature>
<accession>A0A412IP89</accession>
<evidence type="ECO:0000313" key="3">
    <source>
        <dbReference type="Proteomes" id="UP000283341"/>
    </source>
</evidence>
<reference evidence="2 3" key="1">
    <citation type="submission" date="2018-08" db="EMBL/GenBank/DDBJ databases">
        <title>A genome reference for cultivated species of the human gut microbiota.</title>
        <authorList>
            <person name="Zou Y."/>
            <person name="Xue W."/>
            <person name="Luo G."/>
        </authorList>
    </citation>
    <scope>NUCLEOTIDE SEQUENCE [LARGE SCALE GENOMIC DNA]</scope>
    <source>
        <strain evidence="2 3">AF22-3AC</strain>
    </source>
</reference>
<protein>
    <submittedName>
        <fullName evidence="2">Uncharacterized protein</fullName>
    </submittedName>
</protein>
<dbReference type="PROSITE" id="PS51257">
    <property type="entry name" value="PROKAR_LIPOPROTEIN"/>
    <property type="match status" value="1"/>
</dbReference>
<dbReference type="AlphaFoldDB" id="A0A412IP89"/>
<sequence length="306" mass="33247">MYMNKIFNNLLLVMAVCGLTMTACSDDIDWNPGAAADGQGVFFPSSQSSSITMTETSGSFEVSVFRTVSSGAATAQITVTPGENGAGIFTAPTEVSFADGVTESKITVTYQNMERDVPYTLTLSAVDSTPYGIPNLTLNMICPLVWEVVSTNAILIDNMFEAFGAAGIELTGITVEKHPDLDKYRFKSPYDNSYFESLFDIEGLLADDFAPPYIELDGETYPNGYYISGMKLGWKMVNGAGPEANSDWKSFGSVYGNLSNNLAAYPLGSYDDSKKVFNLGAVYFCFDNDGEYNYPIKGSTLLYLNN</sequence>
<dbReference type="EMBL" id="QRVJ01000001">
    <property type="protein sequence ID" value="RGS39942.1"/>
    <property type="molecule type" value="Genomic_DNA"/>
</dbReference>
<evidence type="ECO:0000313" key="2">
    <source>
        <dbReference type="EMBL" id="RGS39942.1"/>
    </source>
</evidence>
<name>A0A412IP89_9BACE</name>
<keyword evidence="1" id="KW-0732">Signal</keyword>
<feature type="signal peptide" evidence="1">
    <location>
        <begin position="1"/>
        <end position="25"/>
    </location>
</feature>
<gene>
    <name evidence="2" type="ORF">DWX97_01295</name>
</gene>
<proteinExistence type="predicted"/>
<organism evidence="2 3">
    <name type="scientific">Bacteroides cellulosilyticus</name>
    <dbReference type="NCBI Taxonomy" id="246787"/>
    <lineage>
        <taxon>Bacteria</taxon>
        <taxon>Pseudomonadati</taxon>
        <taxon>Bacteroidota</taxon>
        <taxon>Bacteroidia</taxon>
        <taxon>Bacteroidales</taxon>
        <taxon>Bacteroidaceae</taxon>
        <taxon>Bacteroides</taxon>
    </lineage>
</organism>